<protein>
    <submittedName>
        <fullName evidence="1">DNA-packaging protein</fullName>
    </submittedName>
</protein>
<dbReference type="Proteomes" id="UP000787672">
    <property type="component" value="Unassembled WGS sequence"/>
</dbReference>
<evidence type="ECO:0000313" key="2">
    <source>
        <dbReference type="Proteomes" id="UP000787672"/>
    </source>
</evidence>
<comment type="caution">
    <text evidence="1">The sequence shown here is derived from an EMBL/GenBank/DDBJ whole genome shotgun (WGS) entry which is preliminary data.</text>
</comment>
<evidence type="ECO:0000313" key="1">
    <source>
        <dbReference type="EMBL" id="MBU5626548.1"/>
    </source>
</evidence>
<keyword evidence="2" id="KW-1185">Reference proteome</keyword>
<reference evidence="1 2" key="1">
    <citation type="submission" date="2021-06" db="EMBL/GenBank/DDBJ databases">
        <authorList>
            <person name="Sun Q."/>
            <person name="Li D."/>
        </authorList>
    </citation>
    <scope>NUCLEOTIDE SEQUENCE [LARGE SCALE GENOMIC DNA]</scope>
    <source>
        <strain evidence="1 2">MSJ-2</strain>
    </source>
</reference>
<organism evidence="1 2">
    <name type="scientific">Dysosmobacter acutus</name>
    <dbReference type="NCBI Taxonomy" id="2841504"/>
    <lineage>
        <taxon>Bacteria</taxon>
        <taxon>Bacillati</taxon>
        <taxon>Bacillota</taxon>
        <taxon>Clostridia</taxon>
        <taxon>Eubacteriales</taxon>
        <taxon>Oscillospiraceae</taxon>
        <taxon>Dysosmobacter</taxon>
    </lineage>
</organism>
<dbReference type="EMBL" id="JAHLQN010000001">
    <property type="protein sequence ID" value="MBU5626548.1"/>
    <property type="molecule type" value="Genomic_DNA"/>
</dbReference>
<proteinExistence type="predicted"/>
<name>A0ABS6F8Z0_9FIRM</name>
<dbReference type="RefSeq" id="WP_216632029.1">
    <property type="nucleotide sequence ID" value="NZ_JAHLQN010000001.1"/>
</dbReference>
<gene>
    <name evidence="1" type="ORF">KQI82_06395</name>
</gene>
<accession>A0ABS6F8Z0</accession>
<sequence length="143" mass="16144">MSKLAEQKKGSRTQERVFQGNGELDTAIEAYFSQVDAEHQAGGSGRYDEFGLALSLGVNRRTLANWAGDEDDPQRRFLVNRAYDRIAHQLISGDPWNDKFTTQKSMKLIEQERFGGYNTKSSVKQDTTIQVKFGEGADEECMK</sequence>